<evidence type="ECO:0000313" key="4">
    <source>
        <dbReference type="Proteomes" id="UP000275846"/>
    </source>
</evidence>
<feature type="domain" description="Reverse transcriptase" evidence="2">
    <location>
        <begin position="327"/>
        <end position="466"/>
    </location>
</feature>
<dbReference type="Proteomes" id="UP000275846">
    <property type="component" value="Unassembled WGS sequence"/>
</dbReference>
<reference evidence="5" key="1">
    <citation type="submission" date="2016-06" db="UniProtKB">
        <authorList>
            <consortium name="WormBaseParasite"/>
        </authorList>
    </citation>
    <scope>IDENTIFICATION</scope>
</reference>
<gene>
    <name evidence="3" type="ORF">SSLN_LOCUS6683</name>
</gene>
<dbReference type="SUPFAM" id="SSF56219">
    <property type="entry name" value="DNase I-like"/>
    <property type="match status" value="1"/>
</dbReference>
<accession>A0A183SR35</accession>
<evidence type="ECO:0000313" key="3">
    <source>
        <dbReference type="EMBL" id="VDL93068.1"/>
    </source>
</evidence>
<dbReference type="EMBL" id="UYSU01033804">
    <property type="protein sequence ID" value="VDL93068.1"/>
    <property type="molecule type" value="Genomic_DNA"/>
</dbReference>
<dbReference type="PANTHER" id="PTHR47027:SF26">
    <property type="entry name" value="REVERSE TRANSCRIPTASE DOMAIN-CONTAINING PROTEIN"/>
    <property type="match status" value="1"/>
</dbReference>
<dbReference type="InterPro" id="IPR036691">
    <property type="entry name" value="Endo/exonu/phosph_ase_sf"/>
</dbReference>
<organism evidence="5">
    <name type="scientific">Schistocephalus solidus</name>
    <name type="common">Tapeworm</name>
    <dbReference type="NCBI Taxonomy" id="70667"/>
    <lineage>
        <taxon>Eukaryota</taxon>
        <taxon>Metazoa</taxon>
        <taxon>Spiralia</taxon>
        <taxon>Lophotrochozoa</taxon>
        <taxon>Platyhelminthes</taxon>
        <taxon>Cestoda</taxon>
        <taxon>Eucestoda</taxon>
        <taxon>Diphyllobothriidea</taxon>
        <taxon>Diphyllobothriidae</taxon>
        <taxon>Schistocephalus</taxon>
    </lineage>
</organism>
<proteinExistence type="predicted"/>
<dbReference type="Gene3D" id="3.60.10.10">
    <property type="entry name" value="Endonuclease/exonuclease/phosphatase"/>
    <property type="match status" value="1"/>
</dbReference>
<evidence type="ECO:0000259" key="2">
    <source>
        <dbReference type="Pfam" id="PF00078"/>
    </source>
</evidence>
<evidence type="ECO:0000313" key="5">
    <source>
        <dbReference type="WBParaSite" id="SSLN_0000689501-mRNA-1"/>
    </source>
</evidence>
<name>A0A183SR35_SCHSO</name>
<dbReference type="WBParaSite" id="SSLN_0000689501-mRNA-1">
    <property type="protein sequence ID" value="SSLN_0000689501-mRNA-1"/>
    <property type="gene ID" value="SSLN_0000689501"/>
</dbReference>
<keyword evidence="4" id="KW-1185">Reference proteome</keyword>
<dbReference type="Pfam" id="PF00078">
    <property type="entry name" value="RVT_1"/>
    <property type="match status" value="1"/>
</dbReference>
<evidence type="ECO:0000256" key="1">
    <source>
        <dbReference type="SAM" id="MobiDB-lite"/>
    </source>
</evidence>
<sequence>MLLWPPLTSNQLSTVAPRSLLLPNGHTPGNRHDWRTTTGEGLRICVSLHTRRLRLADRKIRSRKAQMNNNPPTPVPYPPSCSDNPRSNRLEPRTAVVTRELARYKVDVAAISETQFSEQGQLEKMGAGYTFFYSGRPKAERRDAGVAFAIRNDIVGRLPCLPQGINDRLMNLHLSLWEDEFSTIISAYGPPMTSSDAVKDKFYEDLHALLVTVPTAYKLIVFAEHRLLLTNTLFRLPTREKATWMHSRSRRWQLLDHVLVRSRDRQDVLVTKAIRDANGWMDHHLITQKPEDLHAPDENPTVEARWCQLRNVIKSTALWRRGAKDKITGKIFARILLYRLNGHLEQGLIPESQCGFRRHRKTTHMIFATRQLQEKFHEMRTHLNTAFVDLTKAFDMVNRDGLWKVRKKFGCPERFTHMLRQLQDEMTARVTDNGMVSEAFTVTNGGKKGCVLAPTLFSLIFSAMLMDAYRDERPGIRNASRTDGHLLNSRRMQAPTCVSMTTVHDSQFADGCARNFVTDEDMQGAWTSSPQAAPNLD</sequence>
<reference evidence="3 4" key="2">
    <citation type="submission" date="2018-11" db="EMBL/GenBank/DDBJ databases">
        <authorList>
            <consortium name="Pathogen Informatics"/>
        </authorList>
    </citation>
    <scope>NUCLEOTIDE SEQUENCE [LARGE SCALE GENOMIC DNA]</scope>
    <source>
        <strain evidence="3 4">NST_G2</strain>
    </source>
</reference>
<dbReference type="InterPro" id="IPR000477">
    <property type="entry name" value="RT_dom"/>
</dbReference>
<dbReference type="AlphaFoldDB" id="A0A183SR35"/>
<dbReference type="PANTHER" id="PTHR47027">
    <property type="entry name" value="REVERSE TRANSCRIPTASE DOMAIN-CONTAINING PROTEIN"/>
    <property type="match status" value="1"/>
</dbReference>
<feature type="region of interest" description="Disordered" evidence="1">
    <location>
        <begin position="58"/>
        <end position="92"/>
    </location>
</feature>
<protein>
    <submittedName>
        <fullName evidence="5">Reverse transcriptase domain-containing protein</fullName>
    </submittedName>
</protein>